<accession>D0LC45</accession>
<dbReference type="Proteomes" id="UP000001219">
    <property type="component" value="Chromosome"/>
</dbReference>
<feature type="transmembrane region" description="Helical" evidence="2">
    <location>
        <begin position="38"/>
        <end position="57"/>
    </location>
</feature>
<protein>
    <submittedName>
        <fullName evidence="3">Uncharacterized protein</fullName>
    </submittedName>
</protein>
<feature type="region of interest" description="Disordered" evidence="1">
    <location>
        <begin position="1"/>
        <end position="28"/>
    </location>
</feature>
<keyword evidence="2" id="KW-0812">Transmembrane</keyword>
<gene>
    <name evidence="3" type="ordered locus">Gbro_3227</name>
</gene>
<keyword evidence="2" id="KW-0472">Membrane</keyword>
<sequence>MGESADRKMSGNVQFDRPGTGGVPGPWRHHSRGSVGGMAIYGVLSAAMAGFAVVAVLQHMVWGVAAAVLMAWGFACEATSWMLSTRPRSWRSDPSAVRLAAHTLEIKRDARVVKLDILSSALTGTGALVFGVGFINGWISILTITPARGWYFAGVGLVLGPVFLRRALSMSLREKPFMRMTADGFEVVEKRCWYDWRELSRCAAVPMKGDRRGGAWLAVLPTYSERPAEFRVDESGLGAPVTLRLLDFYRRHPGLRDELSDGRVLHRIREASLFG</sequence>
<feature type="transmembrane region" description="Helical" evidence="2">
    <location>
        <begin position="117"/>
        <end position="144"/>
    </location>
</feature>
<evidence type="ECO:0000313" key="4">
    <source>
        <dbReference type="Proteomes" id="UP000001219"/>
    </source>
</evidence>
<keyword evidence="4" id="KW-1185">Reference proteome</keyword>
<dbReference type="STRING" id="526226.Gbro_3227"/>
<keyword evidence="2" id="KW-1133">Transmembrane helix</keyword>
<dbReference type="eggNOG" id="ENOG5031W21">
    <property type="taxonomic scope" value="Bacteria"/>
</dbReference>
<reference evidence="4" key="1">
    <citation type="submission" date="2009-10" db="EMBL/GenBank/DDBJ databases">
        <title>The complete chromosome of Gordonia bronchialis DSM 43247.</title>
        <authorList>
            <consortium name="US DOE Joint Genome Institute (JGI-PGF)"/>
            <person name="Lucas S."/>
            <person name="Copeland A."/>
            <person name="Lapidus A."/>
            <person name="Glavina del Rio T."/>
            <person name="Dalin E."/>
            <person name="Tice H."/>
            <person name="Bruce D."/>
            <person name="Goodwin L."/>
            <person name="Pitluck S."/>
            <person name="Kyrpides N."/>
            <person name="Mavromatis K."/>
            <person name="Ivanova N."/>
            <person name="Ovchinnikova G."/>
            <person name="Saunders E."/>
            <person name="Brettin T."/>
            <person name="Detter J.C."/>
            <person name="Han C."/>
            <person name="Larimer F."/>
            <person name="Land M."/>
            <person name="Hauser L."/>
            <person name="Markowitz V."/>
            <person name="Cheng J.-F."/>
            <person name="Hugenholtz P."/>
            <person name="Woyke T."/>
            <person name="Wu D."/>
            <person name="Jando M."/>
            <person name="Schneider S."/>
            <person name="Goeker M."/>
            <person name="Klenk H.-P."/>
            <person name="Eisen J.A."/>
        </authorList>
    </citation>
    <scope>NUCLEOTIDE SEQUENCE [LARGE SCALE GENOMIC DNA]</scope>
    <source>
        <strain evidence="4">ATCC 25592 / DSM 43247 / BCRC 13721 / JCM 3198 / KCTC 3076 / NBRC 16047 / NCTC 10667</strain>
    </source>
</reference>
<name>D0LC45_GORB4</name>
<proteinExistence type="predicted"/>
<evidence type="ECO:0000256" key="2">
    <source>
        <dbReference type="SAM" id="Phobius"/>
    </source>
</evidence>
<feature type="transmembrane region" description="Helical" evidence="2">
    <location>
        <begin position="63"/>
        <end position="83"/>
    </location>
</feature>
<dbReference type="KEGG" id="gbr:Gbro_3227"/>
<feature type="transmembrane region" description="Helical" evidence="2">
    <location>
        <begin position="150"/>
        <end position="168"/>
    </location>
</feature>
<reference evidence="3 4" key="2">
    <citation type="journal article" date="2010" name="Stand. Genomic Sci.">
        <title>Complete genome sequence of Gordonia bronchialis type strain (3410).</title>
        <authorList>
            <person name="Ivanova N."/>
            <person name="Sikorski J."/>
            <person name="Jando M."/>
            <person name="Lapidus A."/>
            <person name="Nolan M."/>
            <person name="Lucas S."/>
            <person name="Del Rio T.G."/>
            <person name="Tice H."/>
            <person name="Copeland A."/>
            <person name="Cheng J.F."/>
            <person name="Chen F."/>
            <person name="Bruce D."/>
            <person name="Goodwin L."/>
            <person name="Pitluck S."/>
            <person name="Mavromatis K."/>
            <person name="Ovchinnikova G."/>
            <person name="Pati A."/>
            <person name="Chen A."/>
            <person name="Palaniappan K."/>
            <person name="Land M."/>
            <person name="Hauser L."/>
            <person name="Chang Y.J."/>
            <person name="Jeffries C.D."/>
            <person name="Chain P."/>
            <person name="Saunders E."/>
            <person name="Han C."/>
            <person name="Detter J.C."/>
            <person name="Brettin T."/>
            <person name="Rohde M."/>
            <person name="Goker M."/>
            <person name="Bristow J."/>
            <person name="Eisen J.A."/>
            <person name="Markowitz V."/>
            <person name="Hugenholtz P."/>
            <person name="Klenk H.P."/>
            <person name="Kyrpides N.C."/>
        </authorList>
    </citation>
    <scope>NUCLEOTIDE SEQUENCE [LARGE SCALE GENOMIC DNA]</scope>
    <source>
        <strain evidence="4">ATCC 25592 / DSM 43247 / BCRC 13721 / JCM 3198 / KCTC 3076 / NBRC 16047 / NCTC 10667</strain>
    </source>
</reference>
<evidence type="ECO:0000256" key="1">
    <source>
        <dbReference type="SAM" id="MobiDB-lite"/>
    </source>
</evidence>
<organism evidence="3 4">
    <name type="scientific">Gordonia bronchialis (strain ATCC 25592 / DSM 43247 / BCRC 13721 / JCM 3198 / KCTC 3076 / NBRC 16047 / NCTC 10667)</name>
    <name type="common">Rhodococcus bronchialis</name>
    <dbReference type="NCBI Taxonomy" id="526226"/>
    <lineage>
        <taxon>Bacteria</taxon>
        <taxon>Bacillati</taxon>
        <taxon>Actinomycetota</taxon>
        <taxon>Actinomycetes</taxon>
        <taxon>Mycobacteriales</taxon>
        <taxon>Gordoniaceae</taxon>
        <taxon>Gordonia</taxon>
    </lineage>
</organism>
<dbReference type="EMBL" id="CP001802">
    <property type="protein sequence ID" value="ACY22432.1"/>
    <property type="molecule type" value="Genomic_DNA"/>
</dbReference>
<evidence type="ECO:0000313" key="3">
    <source>
        <dbReference type="EMBL" id="ACY22432.1"/>
    </source>
</evidence>
<dbReference type="HOGENOM" id="CLU_1011070_0_0_11"/>
<dbReference type="AlphaFoldDB" id="D0LC45"/>